<keyword evidence="5" id="KW-0408">Iron</keyword>
<feature type="domain" description="HD" evidence="7">
    <location>
        <begin position="23"/>
        <end position="138"/>
    </location>
</feature>
<dbReference type="NCBIfam" id="TIGR00488">
    <property type="entry name" value="bis(5'-nucleosyl)-tetraphosphatase (symmetrical) YqeK"/>
    <property type="match status" value="1"/>
</dbReference>
<sequence>MDNKYIEQLRTQVKDALRTDNMRYQHTLGVANTSACLAMCHGADMNKAYIAGLLHDCAKYVPDDVKIAECEQFGLPISDIEFESPYLLHSKLGAYYAAHKYNVEDDEICSAIQWHTTGKPAMTLLEKIVFIADYIEPYRNKAANLDDIRHMAFTDIDMAAYVILNDTLSYIRKTGRNIDTQTVDTYEYYKGIIKEREN</sequence>
<dbReference type="EC" id="3.6.1.41" evidence="1"/>
<dbReference type="PANTHER" id="PTHR35795:SF1">
    <property type="entry name" value="BIS(5'-NUCLEOSYL)-TETRAPHOSPHATASE, SYMMETRICAL"/>
    <property type="match status" value="1"/>
</dbReference>
<accession>A0A174YRH8</accession>
<evidence type="ECO:0000256" key="2">
    <source>
        <dbReference type="ARBA" id="ARBA00022723"/>
    </source>
</evidence>
<dbReference type="SUPFAM" id="SSF109604">
    <property type="entry name" value="HD-domain/PDEase-like"/>
    <property type="match status" value="1"/>
</dbReference>
<dbReference type="GO" id="GO:0008803">
    <property type="term" value="F:bis(5'-nucleosyl)-tetraphosphatase (symmetrical) activity"/>
    <property type="evidence" value="ECO:0007669"/>
    <property type="project" value="UniProtKB-EC"/>
</dbReference>
<gene>
    <name evidence="8" type="ORF">ERS852490_00889</name>
</gene>
<evidence type="ECO:0000313" key="9">
    <source>
        <dbReference type="Proteomes" id="UP000095621"/>
    </source>
</evidence>
<dbReference type="OrthoDB" id="5295945at2"/>
<keyword evidence="3" id="KW-0547">Nucleotide-binding</keyword>
<dbReference type="PANTHER" id="PTHR35795">
    <property type="entry name" value="SLR1885 PROTEIN"/>
    <property type="match status" value="1"/>
</dbReference>
<protein>
    <recommendedName>
        <fullName evidence="1">bis(5'-nucleosyl)-tetraphosphatase (symmetrical)</fullName>
        <ecNumber evidence="1">3.6.1.41</ecNumber>
    </recommendedName>
</protein>
<dbReference type="Proteomes" id="UP000095621">
    <property type="component" value="Unassembled WGS sequence"/>
</dbReference>
<evidence type="ECO:0000256" key="6">
    <source>
        <dbReference type="ARBA" id="ARBA00049417"/>
    </source>
</evidence>
<dbReference type="AlphaFoldDB" id="A0A174YRH8"/>
<evidence type="ECO:0000259" key="7">
    <source>
        <dbReference type="PROSITE" id="PS51831"/>
    </source>
</evidence>
<dbReference type="InterPro" id="IPR051094">
    <property type="entry name" value="Diverse_Catalytic_Enzymes"/>
</dbReference>
<name>A0A174YRH8_9FIRM</name>
<keyword evidence="8" id="KW-0808">Transferase</keyword>
<dbReference type="SMART" id="SM00471">
    <property type="entry name" value="HDc"/>
    <property type="match status" value="1"/>
</dbReference>
<keyword evidence="2" id="KW-0479">Metal-binding</keyword>
<dbReference type="Gene3D" id="1.10.3210.10">
    <property type="entry name" value="Hypothetical protein af1432"/>
    <property type="match status" value="1"/>
</dbReference>
<evidence type="ECO:0000313" key="8">
    <source>
        <dbReference type="EMBL" id="CUQ76137.1"/>
    </source>
</evidence>
<dbReference type="GO" id="GO:0046872">
    <property type="term" value="F:metal ion binding"/>
    <property type="evidence" value="ECO:0007669"/>
    <property type="project" value="UniProtKB-KW"/>
</dbReference>
<dbReference type="RefSeq" id="WP_055214938.1">
    <property type="nucleotide sequence ID" value="NZ_CZBU01000002.1"/>
</dbReference>
<comment type="catalytic activity">
    <reaction evidence="6">
        <text>P(1),P(4)-bis(5'-adenosyl) tetraphosphate + H2O = 2 ADP + 2 H(+)</text>
        <dbReference type="Rhea" id="RHEA:24252"/>
        <dbReference type="ChEBI" id="CHEBI:15377"/>
        <dbReference type="ChEBI" id="CHEBI:15378"/>
        <dbReference type="ChEBI" id="CHEBI:58141"/>
        <dbReference type="ChEBI" id="CHEBI:456216"/>
        <dbReference type="EC" id="3.6.1.41"/>
    </reaction>
</comment>
<evidence type="ECO:0000256" key="3">
    <source>
        <dbReference type="ARBA" id="ARBA00022741"/>
    </source>
</evidence>
<organism evidence="8 9">
    <name type="scientific">Lachnospira eligens</name>
    <dbReference type="NCBI Taxonomy" id="39485"/>
    <lineage>
        <taxon>Bacteria</taxon>
        <taxon>Bacillati</taxon>
        <taxon>Bacillota</taxon>
        <taxon>Clostridia</taxon>
        <taxon>Lachnospirales</taxon>
        <taxon>Lachnospiraceae</taxon>
        <taxon>Lachnospira</taxon>
    </lineage>
</organism>
<dbReference type="GO" id="GO:0016779">
    <property type="term" value="F:nucleotidyltransferase activity"/>
    <property type="evidence" value="ECO:0007669"/>
    <property type="project" value="UniProtKB-KW"/>
</dbReference>
<keyword evidence="4" id="KW-0378">Hydrolase</keyword>
<dbReference type="Pfam" id="PF01966">
    <property type="entry name" value="HD"/>
    <property type="match status" value="1"/>
</dbReference>
<dbReference type="GO" id="GO:0000166">
    <property type="term" value="F:nucleotide binding"/>
    <property type="evidence" value="ECO:0007669"/>
    <property type="project" value="UniProtKB-KW"/>
</dbReference>
<dbReference type="InterPro" id="IPR003607">
    <property type="entry name" value="HD/PDEase_dom"/>
</dbReference>
<dbReference type="InterPro" id="IPR006674">
    <property type="entry name" value="HD_domain"/>
</dbReference>
<evidence type="ECO:0000256" key="5">
    <source>
        <dbReference type="ARBA" id="ARBA00023004"/>
    </source>
</evidence>
<dbReference type="InterPro" id="IPR005249">
    <property type="entry name" value="YqeK"/>
</dbReference>
<dbReference type="PROSITE" id="PS51831">
    <property type="entry name" value="HD"/>
    <property type="match status" value="1"/>
</dbReference>
<dbReference type="EMBL" id="CZBU01000002">
    <property type="protein sequence ID" value="CUQ76137.1"/>
    <property type="molecule type" value="Genomic_DNA"/>
</dbReference>
<dbReference type="CDD" id="cd00077">
    <property type="entry name" value="HDc"/>
    <property type="match status" value="1"/>
</dbReference>
<evidence type="ECO:0000256" key="1">
    <source>
        <dbReference type="ARBA" id="ARBA00012506"/>
    </source>
</evidence>
<proteinExistence type="predicted"/>
<keyword evidence="8" id="KW-0548">Nucleotidyltransferase</keyword>
<reference evidence="8 9" key="1">
    <citation type="submission" date="2015-09" db="EMBL/GenBank/DDBJ databases">
        <authorList>
            <consortium name="Pathogen Informatics"/>
        </authorList>
    </citation>
    <scope>NUCLEOTIDE SEQUENCE [LARGE SCALE GENOMIC DNA]</scope>
    <source>
        <strain evidence="8 9">2789STDY5834875</strain>
    </source>
</reference>
<evidence type="ECO:0000256" key="4">
    <source>
        <dbReference type="ARBA" id="ARBA00022801"/>
    </source>
</evidence>